<reference evidence="2 3" key="1">
    <citation type="submission" date="2023-07" db="EMBL/GenBank/DDBJ databases">
        <title>Comparative genomics of wheat-associated soil bacteria to identify genetic determinants of phenazine resistance.</title>
        <authorList>
            <person name="Mouncey N."/>
        </authorList>
    </citation>
    <scope>NUCLEOTIDE SEQUENCE [LARGE SCALE GENOMIC DNA]</scope>
    <source>
        <strain evidence="2 3">V2I4</strain>
    </source>
</reference>
<organism evidence="2 3">
    <name type="scientific">Streptomyces umbrinus</name>
    <dbReference type="NCBI Taxonomy" id="67370"/>
    <lineage>
        <taxon>Bacteria</taxon>
        <taxon>Bacillati</taxon>
        <taxon>Actinomycetota</taxon>
        <taxon>Actinomycetes</taxon>
        <taxon>Kitasatosporales</taxon>
        <taxon>Streptomycetaceae</taxon>
        <taxon>Streptomyces</taxon>
        <taxon>Streptomyces phaeochromogenes group</taxon>
    </lineage>
</organism>
<evidence type="ECO:0008006" key="4">
    <source>
        <dbReference type="Google" id="ProtNLM"/>
    </source>
</evidence>
<sequence length="256" mass="27569">MRTISRFRQAAAVVSCGPSGHHRRNISIHWRIRFRLFTTVLAHCRKAHVMSEIQASSTELTSQYTAQITGDLERNTKEQERIGVVVEALQEQLRTLQHDHTVLVNMQQALGGASPADEAATKTAVSVPRQAAAEPKRSRPKKTAAAGAGKAATKKPTAEAPSAKASKTAGKPSLVDLIRNHLQQQNEPRSAAEISSALTQAHPDRTIKTTVVRTTVEGLVAKSHAHRTKQGSSVFYTAATAPQSAKAEPQPETAAD</sequence>
<comment type="caution">
    <text evidence="2">The sequence shown here is derived from an EMBL/GenBank/DDBJ whole genome shotgun (WGS) entry which is preliminary data.</text>
</comment>
<evidence type="ECO:0000256" key="1">
    <source>
        <dbReference type="SAM" id="MobiDB-lite"/>
    </source>
</evidence>
<proteinExistence type="predicted"/>
<dbReference type="InterPro" id="IPR036388">
    <property type="entry name" value="WH-like_DNA-bd_sf"/>
</dbReference>
<gene>
    <name evidence="2" type="ORF">QF035_011040</name>
</gene>
<keyword evidence="3" id="KW-1185">Reference proteome</keyword>
<dbReference type="Proteomes" id="UP001230328">
    <property type="component" value="Unassembled WGS sequence"/>
</dbReference>
<protein>
    <recommendedName>
        <fullName evidence="4">Regulatory protein</fullName>
    </recommendedName>
</protein>
<name>A0ABU0TCP6_9ACTN</name>
<evidence type="ECO:0000313" key="2">
    <source>
        <dbReference type="EMBL" id="MDQ1033458.1"/>
    </source>
</evidence>
<accession>A0ABU0TCP6</accession>
<dbReference type="EMBL" id="JAUSZI010000002">
    <property type="protein sequence ID" value="MDQ1033458.1"/>
    <property type="molecule type" value="Genomic_DNA"/>
</dbReference>
<dbReference type="Gene3D" id="1.10.10.10">
    <property type="entry name" value="Winged helix-like DNA-binding domain superfamily/Winged helix DNA-binding domain"/>
    <property type="match status" value="1"/>
</dbReference>
<feature type="compositionally biased region" description="Low complexity" evidence="1">
    <location>
        <begin position="143"/>
        <end position="169"/>
    </location>
</feature>
<evidence type="ECO:0000313" key="3">
    <source>
        <dbReference type="Proteomes" id="UP001230328"/>
    </source>
</evidence>
<feature type="region of interest" description="Disordered" evidence="1">
    <location>
        <begin position="114"/>
        <end position="171"/>
    </location>
</feature>